<feature type="non-terminal residue" evidence="1">
    <location>
        <position position="337"/>
    </location>
</feature>
<dbReference type="Proteomes" id="UP001150603">
    <property type="component" value="Unassembled WGS sequence"/>
</dbReference>
<dbReference type="EMBL" id="JANBPW010006510">
    <property type="protein sequence ID" value="KAJ1929483.1"/>
    <property type="molecule type" value="Genomic_DNA"/>
</dbReference>
<feature type="non-terminal residue" evidence="1">
    <location>
        <position position="1"/>
    </location>
</feature>
<evidence type="ECO:0000313" key="1">
    <source>
        <dbReference type="EMBL" id="KAJ1929483.1"/>
    </source>
</evidence>
<name>A0ACC1IYC0_9FUNG</name>
<sequence length="337" mass="35597">LSGSIFNPVDADKVVRQAETSSFRVVTALRQLFADSVRGVYDGKEAHEEQKSESVTDLAQYGLGLGLESATDYERILDTVLAGVNSGVSNGNSPALTLSSPELLALDIEDSAIARIMHLLFVAASQDGVAASPRMVQAALDIGIATGDVTATRDVLNLTYPDLAAVLDPTLTGPTTDQTKIFGDAHADACRAAVEKVLQLVAVGQDPQIVDGSAFPDGPQEEISHEQLESLAASAFQRSAPVVDPAVLQWRVQTSESIYRMYISSGISEVPSPDNSPKSALQGSVMPSNSMLISLLKINCDAGNVEHAAILYDTLLAAAGEGRSQSTDDQHKLSFEN</sequence>
<protein>
    <submittedName>
        <fullName evidence="1">Uncharacterized protein</fullName>
    </submittedName>
</protein>
<proteinExistence type="predicted"/>
<keyword evidence="2" id="KW-1185">Reference proteome</keyword>
<gene>
    <name evidence="1" type="ORF">FBU59_007044</name>
</gene>
<organism evidence="1 2">
    <name type="scientific">Linderina macrospora</name>
    <dbReference type="NCBI Taxonomy" id="4868"/>
    <lineage>
        <taxon>Eukaryota</taxon>
        <taxon>Fungi</taxon>
        <taxon>Fungi incertae sedis</taxon>
        <taxon>Zoopagomycota</taxon>
        <taxon>Kickxellomycotina</taxon>
        <taxon>Kickxellomycetes</taxon>
        <taxon>Kickxellales</taxon>
        <taxon>Kickxellaceae</taxon>
        <taxon>Linderina</taxon>
    </lineage>
</organism>
<evidence type="ECO:0000313" key="2">
    <source>
        <dbReference type="Proteomes" id="UP001150603"/>
    </source>
</evidence>
<accession>A0ACC1IYC0</accession>
<comment type="caution">
    <text evidence="1">The sequence shown here is derived from an EMBL/GenBank/DDBJ whole genome shotgun (WGS) entry which is preliminary data.</text>
</comment>
<reference evidence="1" key="1">
    <citation type="submission" date="2022-07" db="EMBL/GenBank/DDBJ databases">
        <title>Phylogenomic reconstructions and comparative analyses of Kickxellomycotina fungi.</title>
        <authorList>
            <person name="Reynolds N.K."/>
            <person name="Stajich J.E."/>
            <person name="Barry K."/>
            <person name="Grigoriev I.V."/>
            <person name="Crous P."/>
            <person name="Smith M.E."/>
        </authorList>
    </citation>
    <scope>NUCLEOTIDE SEQUENCE</scope>
    <source>
        <strain evidence="1">NRRL 5244</strain>
    </source>
</reference>